<evidence type="ECO:0000256" key="2">
    <source>
        <dbReference type="ARBA" id="ARBA00023008"/>
    </source>
</evidence>
<organism evidence="3 4">
    <name type="scientific">Nocardioides simplex</name>
    <name type="common">Arthrobacter simplex</name>
    <dbReference type="NCBI Taxonomy" id="2045"/>
    <lineage>
        <taxon>Bacteria</taxon>
        <taxon>Bacillati</taxon>
        <taxon>Actinomycetota</taxon>
        <taxon>Actinomycetes</taxon>
        <taxon>Propionibacteriales</taxon>
        <taxon>Nocardioidaceae</taxon>
        <taxon>Pimelobacter</taxon>
    </lineage>
</organism>
<name>A0A0A1DTD5_NOCSI</name>
<comment type="similarity">
    <text evidence="1">Belongs to the SCO1/2 family.</text>
</comment>
<accession>A0A0A1DTD5</accession>
<dbReference type="GeneID" id="96609517"/>
<dbReference type="Pfam" id="PF02630">
    <property type="entry name" value="SCO1-SenC"/>
    <property type="match status" value="1"/>
</dbReference>
<dbReference type="CDD" id="cd02968">
    <property type="entry name" value="SCO"/>
    <property type="match status" value="1"/>
</dbReference>
<dbReference type="AlphaFoldDB" id="A0A0A1DTD5"/>
<dbReference type="InterPro" id="IPR013766">
    <property type="entry name" value="Thioredoxin_domain"/>
</dbReference>
<proteinExistence type="inferred from homology"/>
<dbReference type="Proteomes" id="UP000030300">
    <property type="component" value="Chromosome"/>
</dbReference>
<dbReference type="InterPro" id="IPR003782">
    <property type="entry name" value="SCO1/SenC"/>
</dbReference>
<evidence type="ECO:0000256" key="1">
    <source>
        <dbReference type="ARBA" id="ARBA00010996"/>
    </source>
</evidence>
<dbReference type="OrthoDB" id="9790194at2"/>
<dbReference type="Gene3D" id="3.40.30.10">
    <property type="entry name" value="Glutaredoxin"/>
    <property type="match status" value="1"/>
</dbReference>
<keyword evidence="4" id="KW-1185">Reference proteome</keyword>
<keyword evidence="2" id="KW-0186">Copper</keyword>
<dbReference type="SUPFAM" id="SSF52833">
    <property type="entry name" value="Thioredoxin-like"/>
    <property type="match status" value="1"/>
</dbReference>
<sequence>MRSPLHRGPALAALIVVLGLALAACGSDPAKFTGSRLDNPYTAPDIALTDTAGEPYSLAATEKPMTLVFFGYTHCADYCPMVMNNIAAAMNRLDDADRAKVDVVFVTTDPTRDTTKALRKYLDGYNKSFIGLTGDLDTIIEVGEPLAVYVNDGKKLPSGGYDLGGHSTFTLAIDHDGKAVALWNQETSSTEFAADIHTLLTED</sequence>
<evidence type="ECO:0000313" key="4">
    <source>
        <dbReference type="Proteomes" id="UP000030300"/>
    </source>
</evidence>
<dbReference type="eggNOG" id="COG1999">
    <property type="taxonomic scope" value="Bacteria"/>
</dbReference>
<dbReference type="PANTHER" id="PTHR12151">
    <property type="entry name" value="ELECTRON TRANSPORT PROTIN SCO1/SENC FAMILY MEMBER"/>
    <property type="match status" value="1"/>
</dbReference>
<dbReference type="InterPro" id="IPR036249">
    <property type="entry name" value="Thioredoxin-like_sf"/>
</dbReference>
<protein>
    <submittedName>
        <fullName evidence="3">Cytochrome oxidase biogenesis protein Sco1/SenC/PrrC, putative copper metallochaperone</fullName>
    </submittedName>
</protein>
<evidence type="ECO:0000313" key="3">
    <source>
        <dbReference type="EMBL" id="AIY19877.2"/>
    </source>
</evidence>
<dbReference type="PROSITE" id="PS51352">
    <property type="entry name" value="THIOREDOXIN_2"/>
    <property type="match status" value="1"/>
</dbReference>
<gene>
    <name evidence="3" type="ORF">KR76_11555</name>
</gene>
<dbReference type="EMBL" id="CP009896">
    <property type="protein sequence ID" value="AIY19877.2"/>
    <property type="molecule type" value="Genomic_DNA"/>
</dbReference>
<reference evidence="3 4" key="1">
    <citation type="journal article" date="2015" name="Genome Announc.">
        <title>Complete Genome Sequence of Steroid-Transforming Nocardioides simplex VKM Ac-2033D.</title>
        <authorList>
            <person name="Shtratnikova V.Y."/>
            <person name="Schelkunov M.I."/>
            <person name="Pekov Y.A."/>
            <person name="Fokina V.V."/>
            <person name="Logacheva M.D."/>
            <person name="Sokolov S.L."/>
            <person name="Bragin E.Y."/>
            <person name="Ashapkin V.V."/>
            <person name="Donova M.V."/>
        </authorList>
    </citation>
    <scope>NUCLEOTIDE SEQUENCE [LARGE SCALE GENOMIC DNA]</scope>
    <source>
        <strain evidence="3 4">VKM Ac-2033D</strain>
    </source>
</reference>
<dbReference type="STRING" id="2045.KR76_11555"/>
<dbReference type="KEGG" id="psim:KR76_11555"/>
<dbReference type="PROSITE" id="PS51257">
    <property type="entry name" value="PROKAR_LIPOPROTEIN"/>
    <property type="match status" value="1"/>
</dbReference>
<dbReference type="RefSeq" id="WP_052138503.1">
    <property type="nucleotide sequence ID" value="NZ_BJMC01000008.1"/>
</dbReference>
<dbReference type="PANTHER" id="PTHR12151:SF25">
    <property type="entry name" value="LINALOOL DEHYDRATASE_ISOMERASE DOMAIN-CONTAINING PROTEIN"/>
    <property type="match status" value="1"/>
</dbReference>
<dbReference type="HOGENOM" id="CLU_050131_3_2_11"/>